<dbReference type="InterPro" id="IPR011042">
    <property type="entry name" value="6-blade_b-propeller_TolB-like"/>
</dbReference>
<protein>
    <submittedName>
        <fullName evidence="1">T9SS type A sorting domain-containing protein</fullName>
    </submittedName>
</protein>
<comment type="caution">
    <text evidence="1">The sequence shown here is derived from an EMBL/GenBank/DDBJ whole genome shotgun (WGS) entry which is preliminary data.</text>
</comment>
<organism evidence="1 2">
    <name type="scientific">Candidatus Opimibacter skivensis</name>
    <dbReference type="NCBI Taxonomy" id="2982028"/>
    <lineage>
        <taxon>Bacteria</taxon>
        <taxon>Pseudomonadati</taxon>
        <taxon>Bacteroidota</taxon>
        <taxon>Saprospiria</taxon>
        <taxon>Saprospirales</taxon>
        <taxon>Saprospiraceae</taxon>
        <taxon>Candidatus Opimibacter</taxon>
    </lineage>
</organism>
<reference evidence="1 2" key="1">
    <citation type="submission" date="2020-10" db="EMBL/GenBank/DDBJ databases">
        <title>Connecting structure to function with the recovery of over 1000 high-quality activated sludge metagenome-assembled genomes encoding full-length rRNA genes using long-read sequencing.</title>
        <authorList>
            <person name="Singleton C.M."/>
            <person name="Petriglieri F."/>
            <person name="Kristensen J.M."/>
            <person name="Kirkegaard R.H."/>
            <person name="Michaelsen T.Y."/>
            <person name="Andersen M.H."/>
            <person name="Karst S.M."/>
            <person name="Dueholm M.S."/>
            <person name="Nielsen P.H."/>
            <person name="Albertsen M."/>
        </authorList>
    </citation>
    <scope>NUCLEOTIDE SEQUENCE [LARGE SCALE GENOMIC DNA]</scope>
    <source>
        <strain evidence="1">Ribe_18-Q3-R11-54_MAXAC.273</strain>
    </source>
</reference>
<dbReference type="SUPFAM" id="SSF63825">
    <property type="entry name" value="YWTD domain"/>
    <property type="match status" value="1"/>
</dbReference>
<dbReference type="NCBIfam" id="TIGR04183">
    <property type="entry name" value="Por_Secre_tail"/>
    <property type="match status" value="1"/>
</dbReference>
<name>A0A9D7XQD6_9BACT</name>
<gene>
    <name evidence="1" type="ORF">IPP15_17160</name>
</gene>
<dbReference type="InterPro" id="IPR026444">
    <property type="entry name" value="Secre_tail"/>
</dbReference>
<evidence type="ECO:0000313" key="2">
    <source>
        <dbReference type="Proteomes" id="UP000808337"/>
    </source>
</evidence>
<dbReference type="EMBL" id="JADKGY010000029">
    <property type="protein sequence ID" value="MBK9984070.1"/>
    <property type="molecule type" value="Genomic_DNA"/>
</dbReference>
<accession>A0A9D7XQD6</accession>
<sequence length="376" mass="40736">MTHISRFLTSILTVISMVTLNAQNMHMYISDAGNFNQPPWQILKFDANGENGEVFISSHLAWPQDILFLEKDNIVLISNLNSGQILRFNATSGAYVNIFANAIGGPTRMEIGPDSLLYVLQWSGNGKVRRYHLDGTFVDEFTSVGVTTSIGLDWDTSGNLYVSSYNGKFVQKFSPSGTDLGKFISTNLAGPTNIWFDHNGDLLVNDYNAGAVKRFDSNGVFKSVFISDVPQCEGVDFLPDGSTIIGIGGTAAVSVFNSSGSLTNTIVPSGSLGLITPNAVVLRHDPSTTAIDNPPSYKEMNIVTPSIGVFFQFASSDLMPSGSIADVCTTSGVMMKKIMASDSAFWDASDLPDGMYVITLTLRDKTIARQKIMVQR</sequence>
<dbReference type="Proteomes" id="UP000808337">
    <property type="component" value="Unassembled WGS sequence"/>
</dbReference>
<dbReference type="Gene3D" id="2.120.10.30">
    <property type="entry name" value="TolB, C-terminal domain"/>
    <property type="match status" value="1"/>
</dbReference>
<proteinExistence type="predicted"/>
<evidence type="ECO:0000313" key="1">
    <source>
        <dbReference type="EMBL" id="MBK9984070.1"/>
    </source>
</evidence>
<dbReference type="AlphaFoldDB" id="A0A9D7XQD6"/>